<feature type="signal peptide" evidence="4">
    <location>
        <begin position="1"/>
        <end position="18"/>
    </location>
</feature>
<organism evidence="6 7">
    <name type="scientific">Silvanigrella paludirubra</name>
    <dbReference type="NCBI Taxonomy" id="2499159"/>
    <lineage>
        <taxon>Bacteria</taxon>
        <taxon>Pseudomonadati</taxon>
        <taxon>Bdellovibrionota</taxon>
        <taxon>Oligoflexia</taxon>
        <taxon>Silvanigrellales</taxon>
        <taxon>Silvanigrellaceae</taxon>
        <taxon>Silvanigrella</taxon>
    </lineage>
</organism>
<evidence type="ECO:0000256" key="3">
    <source>
        <dbReference type="ARBA" id="ARBA00023237"/>
    </source>
</evidence>
<keyword evidence="4" id="KW-0732">Signal</keyword>
<reference evidence="6 7" key="1">
    <citation type="submission" date="2019-10" db="EMBL/GenBank/DDBJ databases">
        <title>New species of Slilvanegrellaceae.</title>
        <authorList>
            <person name="Pitt A."/>
            <person name="Hahn M.W."/>
        </authorList>
    </citation>
    <scope>NUCLEOTIDE SEQUENCE [LARGE SCALE GENOMIC DNA]</scope>
    <source>
        <strain evidence="6 7">SP-Ram-0.45-NSY-1</strain>
    </source>
</reference>
<dbReference type="EMBL" id="WFLM01000002">
    <property type="protein sequence ID" value="KAB8039863.1"/>
    <property type="molecule type" value="Genomic_DNA"/>
</dbReference>
<name>A0A6N6VUJ5_9BACT</name>
<dbReference type="Pfam" id="PF07715">
    <property type="entry name" value="Plug"/>
    <property type="match status" value="1"/>
</dbReference>
<dbReference type="Gene3D" id="2.40.170.20">
    <property type="entry name" value="TonB-dependent receptor, beta-barrel domain"/>
    <property type="match status" value="1"/>
</dbReference>
<evidence type="ECO:0000259" key="5">
    <source>
        <dbReference type="Pfam" id="PF07715"/>
    </source>
</evidence>
<evidence type="ECO:0000256" key="1">
    <source>
        <dbReference type="ARBA" id="ARBA00004442"/>
    </source>
</evidence>
<feature type="chain" id="PRO_5026755572" evidence="4">
    <location>
        <begin position="19"/>
        <end position="715"/>
    </location>
</feature>
<keyword evidence="6" id="KW-0675">Receptor</keyword>
<dbReference type="AlphaFoldDB" id="A0A6N6VUJ5"/>
<dbReference type="Gene3D" id="2.170.130.10">
    <property type="entry name" value="TonB-dependent receptor, plug domain"/>
    <property type="match status" value="1"/>
</dbReference>
<comment type="subcellular location">
    <subcellularLocation>
        <location evidence="1">Cell outer membrane</location>
    </subcellularLocation>
</comment>
<keyword evidence="7" id="KW-1185">Reference proteome</keyword>
<gene>
    <name evidence="6" type="ORF">GCL60_06260</name>
</gene>
<dbReference type="InterPro" id="IPR037066">
    <property type="entry name" value="Plug_dom_sf"/>
</dbReference>
<evidence type="ECO:0000313" key="6">
    <source>
        <dbReference type="EMBL" id="KAB8039863.1"/>
    </source>
</evidence>
<dbReference type="RefSeq" id="WP_153419426.1">
    <property type="nucleotide sequence ID" value="NZ_WFLM01000002.1"/>
</dbReference>
<keyword evidence="2" id="KW-0472">Membrane</keyword>
<evidence type="ECO:0000256" key="4">
    <source>
        <dbReference type="SAM" id="SignalP"/>
    </source>
</evidence>
<dbReference type="OrthoDB" id="5288382at2"/>
<dbReference type="SUPFAM" id="SSF56935">
    <property type="entry name" value="Porins"/>
    <property type="match status" value="1"/>
</dbReference>
<protein>
    <submittedName>
        <fullName evidence="6">TonB-dependent receptor plug domain-containing protein</fullName>
    </submittedName>
</protein>
<dbReference type="GO" id="GO:0009279">
    <property type="term" value="C:cell outer membrane"/>
    <property type="evidence" value="ECO:0007669"/>
    <property type="project" value="UniProtKB-SubCell"/>
</dbReference>
<accession>A0A6N6VUJ5</accession>
<comment type="caution">
    <text evidence="6">The sequence shown here is derived from an EMBL/GenBank/DDBJ whole genome shotgun (WGS) entry which is preliminary data.</text>
</comment>
<evidence type="ECO:0000256" key="2">
    <source>
        <dbReference type="ARBA" id="ARBA00023136"/>
    </source>
</evidence>
<dbReference type="InterPro" id="IPR012910">
    <property type="entry name" value="Plug_dom"/>
</dbReference>
<sequence>MRPIFVFAFVLFSVNAFAQKSIPIIVIPENETIKKQSNSENKFNKSVEILHDPSLGNINQETISSKMTPGSSPAPKSFSDLADKITSAQVEHFGGEAGALRIRLRGARAFEPSYYFNGIPLTGAGSSEQNVSLLPLSNIGLLNVYPDSPPFWLSSMGISGDIDIQSCRRIDCFTYDQENNVNAFKVTEKIGSYHYNQISGVYSLKPRKNFEIFMTSEYTSSKEDYPIFNSSNSVLNPNQGYFESLQNNDFKKFAASFGLSTFNQSLGKIKFDTVFGNQNKGNPGEIGSFSISRTKKNILISTLNTQKLFSDSGLQWGNQLGILYNTSDTQNIQSGFAAQANHSENYTLQLKSWFLLPSFILAQEQSGISIELLQANQKTKTLVPSNLSDDYKSSVNANRNDFRLSLFESIVIAVTNKYSLSANMNAWVSFSQANSNMDCNYPGASNTCNNKFQEQEKSIYGYTFSLQNKYDFLIHFMRYTLSMRRPYLNEFYGAPEGLLPNINLLPESSKKFETGFRTLFGEIGYFHANDNNLIFLQQTSSNTFQYQNIENGYRDGFYLNSDYYIFDFWKVYFSYQYLISKMILENEESFVPRSAKHYINTGTNVENILLGHVIGYQALFGAYFNMNWQSPFYLDYANINEMDVPPLYNAGISYTLSNKLNSQNYTISFDIYNILDETYSSVSNSTGFIQQMQTNGYIGYPPPGRRFYISLIGEF</sequence>
<proteinExistence type="predicted"/>
<feature type="domain" description="TonB-dependent receptor plug" evidence="5">
    <location>
        <begin position="75"/>
        <end position="152"/>
    </location>
</feature>
<keyword evidence="3" id="KW-0998">Cell outer membrane</keyword>
<dbReference type="InterPro" id="IPR036942">
    <property type="entry name" value="Beta-barrel_TonB_sf"/>
</dbReference>
<evidence type="ECO:0000313" key="7">
    <source>
        <dbReference type="Proteomes" id="UP000437748"/>
    </source>
</evidence>
<dbReference type="Proteomes" id="UP000437748">
    <property type="component" value="Unassembled WGS sequence"/>
</dbReference>